<feature type="region of interest" description="Disordered" evidence="3">
    <location>
        <begin position="762"/>
        <end position="837"/>
    </location>
</feature>
<accession>A0ABM1NQZ5</accession>
<gene>
    <name evidence="5" type="primary">LOC108610062</name>
</gene>
<keyword evidence="4" id="KW-1185">Reference proteome</keyword>
<feature type="coiled-coil region" evidence="2">
    <location>
        <begin position="1590"/>
        <end position="1692"/>
    </location>
</feature>
<feature type="region of interest" description="Disordered" evidence="3">
    <location>
        <begin position="1077"/>
        <end position="1154"/>
    </location>
</feature>
<feature type="compositionally biased region" description="Acidic residues" evidence="3">
    <location>
        <begin position="891"/>
        <end position="902"/>
    </location>
</feature>
<feature type="coiled-coil region" evidence="2">
    <location>
        <begin position="1743"/>
        <end position="1818"/>
    </location>
</feature>
<feature type="region of interest" description="Disordered" evidence="3">
    <location>
        <begin position="1992"/>
        <end position="2027"/>
    </location>
</feature>
<feature type="compositionally biased region" description="Low complexity" evidence="3">
    <location>
        <begin position="932"/>
        <end position="942"/>
    </location>
</feature>
<feature type="region of interest" description="Disordered" evidence="3">
    <location>
        <begin position="1011"/>
        <end position="1058"/>
    </location>
</feature>
<feature type="region of interest" description="Disordered" evidence="3">
    <location>
        <begin position="891"/>
        <end position="942"/>
    </location>
</feature>
<feature type="compositionally biased region" description="Polar residues" evidence="3">
    <location>
        <begin position="1441"/>
        <end position="1463"/>
    </location>
</feature>
<feature type="compositionally biased region" description="Low complexity" evidence="3">
    <location>
        <begin position="1416"/>
        <end position="1431"/>
    </location>
</feature>
<dbReference type="InterPro" id="IPR051293">
    <property type="entry name" value="MTUS1/CCDC69"/>
</dbReference>
<proteinExistence type="predicted"/>
<dbReference type="PANTHER" id="PTHR24200:SF11">
    <property type="entry name" value="TOUCAN, ISOFORM A"/>
    <property type="match status" value="1"/>
</dbReference>
<feature type="compositionally biased region" description="Polar residues" evidence="3">
    <location>
        <begin position="978"/>
        <end position="989"/>
    </location>
</feature>
<evidence type="ECO:0000256" key="2">
    <source>
        <dbReference type="SAM" id="Coils"/>
    </source>
</evidence>
<evidence type="ECO:0000256" key="1">
    <source>
        <dbReference type="ARBA" id="ARBA00023054"/>
    </source>
</evidence>
<feature type="compositionally biased region" description="Low complexity" evidence="3">
    <location>
        <begin position="1011"/>
        <end position="1028"/>
    </location>
</feature>
<feature type="compositionally biased region" description="Basic and acidic residues" evidence="3">
    <location>
        <begin position="1198"/>
        <end position="1207"/>
    </location>
</feature>
<feature type="region of interest" description="Disordered" evidence="3">
    <location>
        <begin position="1166"/>
        <end position="1299"/>
    </location>
</feature>
<reference evidence="4" key="2">
    <citation type="journal article" date="2016" name="G3 (Bethesda)">
        <title>Genome Evolution in Three Species of Cactophilic Drosophila.</title>
        <authorList>
            <person name="Sanchez-Flores A."/>
            <person name="Penazola F."/>
            <person name="Carpinteyro-Ponce J."/>
            <person name="Nazario-Yepiz N."/>
            <person name="Abreu-Goodger C."/>
            <person name="Machado C.A."/>
            <person name="Markow T.A."/>
        </authorList>
    </citation>
    <scope>NUCLEOTIDE SEQUENCE [LARGE SCALE GENOMIC DNA]</scope>
</reference>
<feature type="region of interest" description="Disordered" evidence="3">
    <location>
        <begin position="1395"/>
        <end position="1463"/>
    </location>
</feature>
<feature type="compositionally biased region" description="Polar residues" evidence="3">
    <location>
        <begin position="1254"/>
        <end position="1274"/>
    </location>
</feature>
<feature type="compositionally biased region" description="Polar residues" evidence="3">
    <location>
        <begin position="903"/>
        <end position="916"/>
    </location>
</feature>
<dbReference type="GeneID" id="108610062"/>
<reference evidence="4" key="1">
    <citation type="journal article" date="1997" name="Nucleic Acids Res.">
        <title>tRNAscan-SE: a program for improved detection of transfer RNA genes in genomic sequence.</title>
        <authorList>
            <person name="Lowe T.M."/>
            <person name="Eddy S.R."/>
        </authorList>
    </citation>
    <scope>NUCLEOTIDE SEQUENCE [LARGE SCALE GENOMIC DNA]</scope>
</reference>
<feature type="compositionally biased region" description="Polar residues" evidence="3">
    <location>
        <begin position="1993"/>
        <end position="2003"/>
    </location>
</feature>
<feature type="region of interest" description="Disordered" evidence="3">
    <location>
        <begin position="1870"/>
        <end position="1893"/>
    </location>
</feature>
<feature type="region of interest" description="Disordered" evidence="3">
    <location>
        <begin position="965"/>
        <end position="994"/>
    </location>
</feature>
<reference evidence="5" key="3">
    <citation type="submission" date="2025-08" db="UniProtKB">
        <authorList>
            <consortium name="RefSeq"/>
        </authorList>
    </citation>
    <scope>IDENTIFICATION</scope>
    <source>
        <tissue evidence="5">Whole organism</tissue>
    </source>
</reference>
<feature type="compositionally biased region" description="Low complexity" evidence="3">
    <location>
        <begin position="2156"/>
        <end position="2165"/>
    </location>
</feature>
<feature type="compositionally biased region" description="Low complexity" evidence="3">
    <location>
        <begin position="1166"/>
        <end position="1185"/>
    </location>
</feature>
<feature type="compositionally biased region" description="Low complexity" evidence="3">
    <location>
        <begin position="2093"/>
        <end position="2112"/>
    </location>
</feature>
<feature type="region of interest" description="Disordered" evidence="3">
    <location>
        <begin position="2145"/>
        <end position="2165"/>
    </location>
</feature>
<sequence>MSKDSATTRIPRLGGHCRLPPPGSFASSYIKTVATTRTTTSHIRPPTALKSTTQIFRAPALPDNANGKAHATTRARPISSYHPTAVPLHDLGASIRKSSSGERLNNVVSLISKRTPNVLRKVFGQGKMMSSSLPQTPLPTAKQQQQQQAQRPPQSLLTSSTPMPLMRSETFVCDEEKQQLEESKPSRMCLEQTRLSSVGFGRTLDMDVSESSCAQNYNRSAMLEKEQLELDKNAVQLSNQRRRTITLSINESAEGNASCAQPDRTHNVIPASNETAADATQLLGNHSSHRADRTRPVISSCNEPADATQSMGNLSSSRADRTRPVILSSSEAADATQSIGNLSSSRADRTRPVIPAGDEARDVDQLLDNRSYHREDCMQLYKPAKQDLDTTLTHNLSLDLTKSMDQLPLLEHMSMPSGLDMLSGVKSEQTAETDLDSSELDVTLTALAPNKNNMKLPLNSTINTERLLDISGLQSPARHIQLLNLTREFLEQSPTCMNPQLGRRSVPQQSLVCLTPQWATSTTTPMSGRFQQSPVPVHLLSPLLKAARSDLVLPTRTPEGELLSNPLDGTMTAVQLRTPRSSRYSLGLDLQETTLDASIELVDSSISSSQQQLQLLQQQLLKKQHSFDLDESLGILTPDQMEEFLDSSSHHNNNSNAIFNHQLELQMLHQQQQYQQRLQQQQQQQQHLQQQLRLEQTPSPEELPLDPIEPQLAAAIATPAPASTATSTSAAAVVATSVAAPAAQVNAKLSNSFITSVTSVTSLDTGYQGDGEMSRPASRGACDHSPSNGPHLGRVSRQPSFPPMPMPAGGGAPMRRQDPMTDSDFFTESDADDVLQRGDRRAQVIDGQLYGPAMQPSASVPQLEDSCMESSGIFTDVENRCDEEMRLPELEVDMDMDVDMSPDESTQTLRKAQGQAQRERNEQQQLVQPRPLSSSSAATTLSNRTSYCSVDGGSAKSFCDEAFNASSASGSGSGSGSEAQQRSSVQRVTSPRPHASLTSLCTVENLQTASGSLSSSSSLLSPKSSSGKATANRKQKSPQTPRSAKAPVARKSQTPNKWDAVMHKIASNKSTIKTNYNDVKSKVSTTRPMTGTGATPTAARSPSSSGSPRISPTVRRSPSVTPSVVKRSTSVRNATPTTPTSTRQPQDKGSVGVGVGAGAGVNVFTRLTKSQSPTSPTASTAGAAKRLQPLMVKRGRSYSKDSQKSSHSDLSSLCNGNGSGSPKQLAKTPLRAAKKRDVRNLSISPTDLGPPPKTQQTAKGQTSWNKSLTPTPTAIQKRHSVATTTTTTTTSTSNTPLKLITKASQQKGVKNATGNATNNNKNGTKTLAAVIVEESLRSGVDQTELQELNGLGLLLSSSQSPRDSKRASLSNELVCICGTVNSSCSCAVEKAPKVKRCGSHTPEPTKPTESNDCTLEKQQQQQEAQTSQTAEALEDGAICNKTATTNSSTNEGPNDSHSTTTIQPSTANIVANYPGLKRYMDDGYLNYERLSKYFEANSEWQKEMDCQTLGLALVIQFMSKQMEMLSCRESELKVLLEETQHNCEELRKQLHEKDVEWSQRQQEWEHLQLRELQQAHEKVQEVQLLAKERFRELEAQLVAKDEEKKQALQTYHQEVAHQLRHKQQQLTAAEQQVLQLQTRLQEQDAKELQLHEKLTRVENINAQRLSEATMREEQLQERIKSITKELQTLRASTEHKERDLRDRLALSEDEISVLRSSSQRRSPSRSSSGQSDTGSVELWRREAESLRHVLDMKQEKIADLTKQNAELKRDNEEQRSMCNRLTLLESQAEMLRTELEAKNEKEKDLQRQMEEMQKAFNHESIKRKRLTCDKEELQYHLKQRSEQLQLVQAQLHELSTSSLDSFLSHPHSRCSSSRSCLESSHNSANTSPPATPVIMGVIKRNDSVSYVLEMDDETPQVAASKLVRRAGSLRSTSERSPMQRRQLSQSATVASNGHGQNGHSPGPNPLSQSMSATAVMRSHGLDAESPHPLCRARSQSVCTKASSQRQQEQPQTQPEPLPPQPNELTLPDWHVDELCSSSPHKGSISVGLRPRSSTMKLMSSVDAYPKALKKFHEIQESAGEAMVSGANSEDESCSASSEDMRSSSASSTASAAGCTLSKCQKQPSHMSIEEALMLEQISSLNGTPMEVSWSEDAADADVAAAPPLA</sequence>
<dbReference type="PANTHER" id="PTHR24200">
    <property type="entry name" value="TOUCAN, ISOFORM A"/>
    <property type="match status" value="1"/>
</dbReference>
<feature type="compositionally biased region" description="Low complexity" evidence="3">
    <location>
        <begin position="1715"/>
        <end position="1731"/>
    </location>
</feature>
<feature type="coiled-coil region" evidence="2">
    <location>
        <begin position="1529"/>
        <end position="1556"/>
    </location>
</feature>
<feature type="compositionally biased region" description="Low complexity" evidence="3">
    <location>
        <begin position="1084"/>
        <end position="1142"/>
    </location>
</feature>
<feature type="region of interest" description="Disordered" evidence="3">
    <location>
        <begin position="286"/>
        <end position="350"/>
    </location>
</feature>
<dbReference type="RefSeq" id="XP_017857381.1">
    <property type="nucleotide sequence ID" value="XM_018001892.1"/>
</dbReference>
<evidence type="ECO:0000313" key="5">
    <source>
        <dbReference type="RefSeq" id="XP_017857381.1"/>
    </source>
</evidence>
<feature type="compositionally biased region" description="Polar residues" evidence="3">
    <location>
        <begin position="1929"/>
        <end position="1969"/>
    </location>
</feature>
<organism evidence="4 5">
    <name type="scientific">Drosophila arizonae</name>
    <name type="common">Fruit fly</name>
    <dbReference type="NCBI Taxonomy" id="7263"/>
    <lineage>
        <taxon>Eukaryota</taxon>
        <taxon>Metazoa</taxon>
        <taxon>Ecdysozoa</taxon>
        <taxon>Arthropoda</taxon>
        <taxon>Hexapoda</taxon>
        <taxon>Insecta</taxon>
        <taxon>Pterygota</taxon>
        <taxon>Neoptera</taxon>
        <taxon>Endopterygota</taxon>
        <taxon>Diptera</taxon>
        <taxon>Brachycera</taxon>
        <taxon>Muscomorpha</taxon>
        <taxon>Ephydroidea</taxon>
        <taxon>Drosophilidae</taxon>
        <taxon>Drosophila</taxon>
    </lineage>
</organism>
<feature type="compositionally biased region" description="Low complexity" evidence="3">
    <location>
        <begin position="1283"/>
        <end position="1295"/>
    </location>
</feature>
<feature type="region of interest" description="Disordered" evidence="3">
    <location>
        <begin position="2081"/>
        <end position="2118"/>
    </location>
</feature>
<evidence type="ECO:0000256" key="3">
    <source>
        <dbReference type="SAM" id="MobiDB-lite"/>
    </source>
</evidence>
<evidence type="ECO:0000313" key="4">
    <source>
        <dbReference type="Proteomes" id="UP000694904"/>
    </source>
</evidence>
<feature type="region of interest" description="Disordered" evidence="3">
    <location>
        <begin position="1712"/>
        <end position="1737"/>
    </location>
</feature>
<protein>
    <submittedName>
        <fullName evidence="5">Uncharacterized protein LOC108610062 isoform X1</fullName>
    </submittedName>
</protein>
<feature type="compositionally biased region" description="Polar residues" evidence="3">
    <location>
        <begin position="297"/>
        <end position="317"/>
    </location>
</feature>
<keyword evidence="1 2" id="KW-0175">Coiled coil</keyword>
<feature type="compositionally biased region" description="Polar residues" evidence="3">
    <location>
        <begin position="327"/>
        <end position="345"/>
    </location>
</feature>
<feature type="compositionally biased region" description="Low complexity" evidence="3">
    <location>
        <begin position="133"/>
        <end position="154"/>
    </location>
</feature>
<feature type="region of interest" description="Disordered" evidence="3">
    <location>
        <begin position="128"/>
        <end position="163"/>
    </location>
</feature>
<feature type="compositionally biased region" description="Low complexity" evidence="3">
    <location>
        <begin position="1870"/>
        <end position="1883"/>
    </location>
</feature>
<feature type="region of interest" description="Disordered" evidence="3">
    <location>
        <begin position="1924"/>
        <end position="1969"/>
    </location>
</feature>
<name>A0ABM1NQZ5_DROAR</name>
<dbReference type="Proteomes" id="UP000694904">
    <property type="component" value="Chromosome 3"/>
</dbReference>